<dbReference type="Pfam" id="PF05016">
    <property type="entry name" value="ParE_toxin"/>
    <property type="match status" value="1"/>
</dbReference>
<proteinExistence type="inferred from homology"/>
<reference evidence="3" key="1">
    <citation type="submission" date="2019-02" db="EMBL/GenBank/DDBJ databases">
        <authorList>
            <person name="Gruber-Vodicka R. H."/>
            <person name="Seah K. B. B."/>
        </authorList>
    </citation>
    <scope>NUCLEOTIDE SEQUENCE</scope>
    <source>
        <strain evidence="3">BECK_DK161</strain>
    </source>
</reference>
<name>A0A450TCA2_9GAMM</name>
<organism evidence="3">
    <name type="scientific">Candidatus Kentrum sp. DK</name>
    <dbReference type="NCBI Taxonomy" id="2126562"/>
    <lineage>
        <taxon>Bacteria</taxon>
        <taxon>Pseudomonadati</taxon>
        <taxon>Pseudomonadota</taxon>
        <taxon>Gammaproteobacteria</taxon>
        <taxon>Candidatus Kentrum</taxon>
    </lineage>
</organism>
<comment type="similarity">
    <text evidence="1">Belongs to the RelE toxin family.</text>
</comment>
<dbReference type="PANTHER" id="PTHR35601:SF1">
    <property type="entry name" value="TOXIN RELE"/>
    <property type="match status" value="1"/>
</dbReference>
<accession>A0A450TCA2</accession>
<dbReference type="Gene3D" id="3.30.2310.20">
    <property type="entry name" value="RelE-like"/>
    <property type="match status" value="1"/>
</dbReference>
<dbReference type="AlphaFoldDB" id="A0A450TCA2"/>
<dbReference type="InterPro" id="IPR007712">
    <property type="entry name" value="RelE/ParE_toxin"/>
</dbReference>
<keyword evidence="2" id="KW-1277">Toxin-antitoxin system</keyword>
<dbReference type="InterPro" id="IPR035093">
    <property type="entry name" value="RelE/ParE_toxin_dom_sf"/>
</dbReference>
<dbReference type="EMBL" id="CAADEY010000118">
    <property type="protein sequence ID" value="VFJ64471.1"/>
    <property type="molecule type" value="Genomic_DNA"/>
</dbReference>
<evidence type="ECO:0000256" key="2">
    <source>
        <dbReference type="ARBA" id="ARBA00022649"/>
    </source>
</evidence>
<dbReference type="SUPFAM" id="SSF143011">
    <property type="entry name" value="RelE-like"/>
    <property type="match status" value="1"/>
</dbReference>
<sequence>MSYRLNFVSPAWNEWKKLDPPIQSQLGKKLKKCRALPHIPGNRLYGRDFRGLDNVYKIKLRASGYRLVYQVDDEEMVILVLSVGKRERGMAYKKASERLGFR</sequence>
<evidence type="ECO:0000256" key="1">
    <source>
        <dbReference type="ARBA" id="ARBA00006226"/>
    </source>
</evidence>
<protein>
    <submittedName>
        <fullName evidence="3">mRNA interferase RelE/StbE</fullName>
    </submittedName>
</protein>
<gene>
    <name evidence="3" type="ORF">BECKDK2373C_GA0170839_111812</name>
</gene>
<evidence type="ECO:0000313" key="3">
    <source>
        <dbReference type="EMBL" id="VFJ64471.1"/>
    </source>
</evidence>
<dbReference type="PANTHER" id="PTHR35601">
    <property type="entry name" value="TOXIN RELE"/>
    <property type="match status" value="1"/>
</dbReference>